<reference evidence="11 12" key="1">
    <citation type="submission" date="2024-05" db="EMBL/GenBank/DDBJ databases">
        <title>Long read based assembly of the Candida bracarensis genome reveals expanded adhesin content.</title>
        <authorList>
            <person name="Marcet-Houben M."/>
            <person name="Ksiezopolska E."/>
            <person name="Gabaldon T."/>
        </authorList>
    </citation>
    <scope>NUCLEOTIDE SEQUENCE [LARGE SCALE GENOMIC DNA]</scope>
    <source>
        <strain evidence="11 12">CBM6</strain>
    </source>
</reference>
<evidence type="ECO:0008006" key="13">
    <source>
        <dbReference type="Google" id="ProtNLM"/>
    </source>
</evidence>
<dbReference type="PANTHER" id="PTHR45788">
    <property type="entry name" value="SUCCINATE/FUMARATE MITOCHONDRIAL TRANSPORTER-RELATED"/>
    <property type="match status" value="1"/>
</dbReference>
<comment type="subcellular location">
    <subcellularLocation>
        <location evidence="1">Mitochondrion membrane</location>
        <topology evidence="1">Multi-pass membrane protein</topology>
    </subcellularLocation>
</comment>
<dbReference type="EMBL" id="JBEVYD010000008">
    <property type="protein sequence ID" value="KAL3231074.1"/>
    <property type="molecule type" value="Genomic_DNA"/>
</dbReference>
<keyword evidence="4 9" id="KW-0812">Transmembrane</keyword>
<evidence type="ECO:0000256" key="3">
    <source>
        <dbReference type="ARBA" id="ARBA00022448"/>
    </source>
</evidence>
<dbReference type="PANTHER" id="PTHR45788:SF5">
    <property type="entry name" value="AFR253WP"/>
    <property type="match status" value="1"/>
</dbReference>
<keyword evidence="3 10" id="KW-0813">Transport</keyword>
<dbReference type="Pfam" id="PF00153">
    <property type="entry name" value="Mito_carr"/>
    <property type="match status" value="3"/>
</dbReference>
<dbReference type="Proteomes" id="UP001623330">
    <property type="component" value="Unassembled WGS sequence"/>
</dbReference>
<dbReference type="InterPro" id="IPR018108">
    <property type="entry name" value="MCP_transmembrane"/>
</dbReference>
<evidence type="ECO:0000256" key="5">
    <source>
        <dbReference type="ARBA" id="ARBA00022737"/>
    </source>
</evidence>
<accession>A0ABR4NRY9</accession>
<gene>
    <name evidence="11" type="ORF">RNJ44_00713</name>
</gene>
<evidence type="ECO:0000256" key="6">
    <source>
        <dbReference type="ARBA" id="ARBA00022989"/>
    </source>
</evidence>
<evidence type="ECO:0000256" key="10">
    <source>
        <dbReference type="RuleBase" id="RU000488"/>
    </source>
</evidence>
<keyword evidence="12" id="KW-1185">Reference proteome</keyword>
<evidence type="ECO:0000256" key="8">
    <source>
        <dbReference type="ARBA" id="ARBA00023136"/>
    </source>
</evidence>
<feature type="repeat" description="Solcar" evidence="9">
    <location>
        <begin position="238"/>
        <end position="324"/>
    </location>
</feature>
<feature type="repeat" description="Solcar" evidence="9">
    <location>
        <begin position="152"/>
        <end position="231"/>
    </location>
</feature>
<comment type="similarity">
    <text evidence="2 10">Belongs to the mitochondrial carrier (TC 2.A.29) family.</text>
</comment>
<evidence type="ECO:0000256" key="2">
    <source>
        <dbReference type="ARBA" id="ARBA00006375"/>
    </source>
</evidence>
<dbReference type="InterPro" id="IPR023395">
    <property type="entry name" value="MCP_dom_sf"/>
</dbReference>
<dbReference type="Gene3D" id="1.50.40.10">
    <property type="entry name" value="Mitochondrial carrier domain"/>
    <property type="match status" value="1"/>
</dbReference>
<evidence type="ECO:0000256" key="1">
    <source>
        <dbReference type="ARBA" id="ARBA00004225"/>
    </source>
</evidence>
<evidence type="ECO:0000256" key="7">
    <source>
        <dbReference type="ARBA" id="ARBA00023128"/>
    </source>
</evidence>
<sequence length="335" mass="37495">MTANRTNDNFTLITAGSTAAVFETTVTYPFEFLKTGLQLHRSLPGVQPFEALGYQVRAYFTGCSAVNIGAILKTSIRFWTFDKASEWVRPPDLPRDAKLTGPQLLMAGVLTGTMESLCIIPFENVKVAMIQNALVSDERAKNGGISSIDKLKGELQASKPAKKTFHKQPIATSPYEVLFPEKLPTNIFSTISELYRHRGIRAYFQGTVPTMMRQVGNSVVRFTTFTTLRQFAPREYQNNEYFATLLGLVSSGAVVAATQPLDVIKTRMQAKDSMVLYRNSINCGYRIFVEEGITAFWKGWLPRLMKVGLAGGVSFGIYQYTENLIMLTRQKRHLE</sequence>
<evidence type="ECO:0000256" key="9">
    <source>
        <dbReference type="PROSITE-ProRule" id="PRU00282"/>
    </source>
</evidence>
<protein>
    <recommendedName>
        <fullName evidence="13">Mitochondrial carrier</fullName>
    </recommendedName>
</protein>
<name>A0ABR4NRY9_9SACH</name>
<organism evidence="11 12">
    <name type="scientific">Nakaseomyces bracarensis</name>
    <dbReference type="NCBI Taxonomy" id="273131"/>
    <lineage>
        <taxon>Eukaryota</taxon>
        <taxon>Fungi</taxon>
        <taxon>Dikarya</taxon>
        <taxon>Ascomycota</taxon>
        <taxon>Saccharomycotina</taxon>
        <taxon>Saccharomycetes</taxon>
        <taxon>Saccharomycetales</taxon>
        <taxon>Saccharomycetaceae</taxon>
        <taxon>Nakaseomyces</taxon>
    </lineage>
</organism>
<keyword evidence="6" id="KW-1133">Transmembrane helix</keyword>
<evidence type="ECO:0000313" key="11">
    <source>
        <dbReference type="EMBL" id="KAL3231074.1"/>
    </source>
</evidence>
<dbReference type="PROSITE" id="PS50920">
    <property type="entry name" value="SOLCAR"/>
    <property type="match status" value="3"/>
</dbReference>
<proteinExistence type="inferred from homology"/>
<keyword evidence="8 9" id="KW-0472">Membrane</keyword>
<evidence type="ECO:0000313" key="12">
    <source>
        <dbReference type="Proteomes" id="UP001623330"/>
    </source>
</evidence>
<keyword evidence="5" id="KW-0677">Repeat</keyword>
<feature type="repeat" description="Solcar" evidence="9">
    <location>
        <begin position="7"/>
        <end position="87"/>
    </location>
</feature>
<dbReference type="InterPro" id="IPR049563">
    <property type="entry name" value="TXTP-like"/>
</dbReference>
<evidence type="ECO:0000256" key="4">
    <source>
        <dbReference type="ARBA" id="ARBA00022692"/>
    </source>
</evidence>
<keyword evidence="7" id="KW-0496">Mitochondrion</keyword>
<dbReference type="SUPFAM" id="SSF103506">
    <property type="entry name" value="Mitochondrial carrier"/>
    <property type="match status" value="1"/>
</dbReference>
<comment type="caution">
    <text evidence="11">The sequence shown here is derived from an EMBL/GenBank/DDBJ whole genome shotgun (WGS) entry which is preliminary data.</text>
</comment>